<reference evidence="1" key="1">
    <citation type="submission" date="2023-03" db="EMBL/GenBank/DDBJ databases">
        <title>Massive genome expansion in bonnet fungi (Mycena s.s.) driven by repeated elements and novel gene families across ecological guilds.</title>
        <authorList>
            <consortium name="Lawrence Berkeley National Laboratory"/>
            <person name="Harder C.B."/>
            <person name="Miyauchi S."/>
            <person name="Viragh M."/>
            <person name="Kuo A."/>
            <person name="Thoen E."/>
            <person name="Andreopoulos B."/>
            <person name="Lu D."/>
            <person name="Skrede I."/>
            <person name="Drula E."/>
            <person name="Henrissat B."/>
            <person name="Morin E."/>
            <person name="Kohler A."/>
            <person name="Barry K."/>
            <person name="LaButti K."/>
            <person name="Morin E."/>
            <person name="Salamov A."/>
            <person name="Lipzen A."/>
            <person name="Mereny Z."/>
            <person name="Hegedus B."/>
            <person name="Baldrian P."/>
            <person name="Stursova M."/>
            <person name="Weitz H."/>
            <person name="Taylor A."/>
            <person name="Grigoriev I.V."/>
            <person name="Nagy L.G."/>
            <person name="Martin F."/>
            <person name="Kauserud H."/>
        </authorList>
    </citation>
    <scope>NUCLEOTIDE SEQUENCE</scope>
    <source>
        <strain evidence="1">CBHHK173m</strain>
    </source>
</reference>
<name>A0AAD6XJB9_9AGAR</name>
<proteinExistence type="predicted"/>
<gene>
    <name evidence="1" type="ORF">B0H15DRAFT_788758</name>
</gene>
<dbReference type="AlphaFoldDB" id="A0AAD6XJB9"/>
<comment type="caution">
    <text evidence="1">The sequence shown here is derived from an EMBL/GenBank/DDBJ whole genome shotgun (WGS) entry which is preliminary data.</text>
</comment>
<evidence type="ECO:0000313" key="1">
    <source>
        <dbReference type="EMBL" id="KAJ7078695.1"/>
    </source>
</evidence>
<sequence length="81" mass="9264">FSPFTPQPEPQHLMYKVRCSIKDGERITSVIPLANIRRSVHLLPKFGPVAPPEWTSSNVLDLCPTFFVNCFSDRHVYGTLY</sequence>
<dbReference type="EMBL" id="JARJCN010000064">
    <property type="protein sequence ID" value="KAJ7078695.1"/>
    <property type="molecule type" value="Genomic_DNA"/>
</dbReference>
<evidence type="ECO:0000313" key="2">
    <source>
        <dbReference type="Proteomes" id="UP001222325"/>
    </source>
</evidence>
<accession>A0AAD6XJB9</accession>
<protein>
    <submittedName>
        <fullName evidence="1">Uncharacterized protein</fullName>
    </submittedName>
</protein>
<keyword evidence="2" id="KW-1185">Reference proteome</keyword>
<dbReference type="Proteomes" id="UP001222325">
    <property type="component" value="Unassembled WGS sequence"/>
</dbReference>
<organism evidence="1 2">
    <name type="scientific">Mycena belliarum</name>
    <dbReference type="NCBI Taxonomy" id="1033014"/>
    <lineage>
        <taxon>Eukaryota</taxon>
        <taxon>Fungi</taxon>
        <taxon>Dikarya</taxon>
        <taxon>Basidiomycota</taxon>
        <taxon>Agaricomycotina</taxon>
        <taxon>Agaricomycetes</taxon>
        <taxon>Agaricomycetidae</taxon>
        <taxon>Agaricales</taxon>
        <taxon>Marasmiineae</taxon>
        <taxon>Mycenaceae</taxon>
        <taxon>Mycena</taxon>
    </lineage>
</organism>
<feature type="non-terminal residue" evidence="1">
    <location>
        <position position="1"/>
    </location>
</feature>